<protein>
    <submittedName>
        <fullName evidence="2">Uncharacterized protein</fullName>
    </submittedName>
</protein>
<sequence length="144" mass="16126">IFILMVKVFNVGLFSLFVVCFGSLAISALLVEAALSLLGAALSLRLHSIHSQILSILLLQQAPNISRVVIRQLIPEAPPLMQLLDRYDPWMEEEKHATTETIITMATKHKLQKICALKTKSVHKSCAQRWFKSRNAVKTYRTGG</sequence>
<reference evidence="2" key="4">
    <citation type="submission" date="2025-09" db="UniProtKB">
        <authorList>
            <consortium name="Ensembl"/>
        </authorList>
    </citation>
    <scope>IDENTIFICATION</scope>
    <source>
        <strain evidence="2">JP 163 A</strain>
    </source>
</reference>
<accession>A0A3B5QSU4</accession>
<evidence type="ECO:0000256" key="1">
    <source>
        <dbReference type="SAM" id="Phobius"/>
    </source>
</evidence>
<dbReference type="Gene3D" id="2.60.120.970">
    <property type="match status" value="1"/>
</dbReference>
<evidence type="ECO:0000313" key="2">
    <source>
        <dbReference type="Ensembl" id="ENSXMAP00000033320.1"/>
    </source>
</evidence>
<dbReference type="AlphaFoldDB" id="A0A3B5QSU4"/>
<dbReference type="InParanoid" id="A0A3B5QSU4"/>
<keyword evidence="3" id="KW-1185">Reference proteome</keyword>
<reference evidence="2" key="3">
    <citation type="submission" date="2025-08" db="UniProtKB">
        <authorList>
            <consortium name="Ensembl"/>
        </authorList>
    </citation>
    <scope>IDENTIFICATION</scope>
    <source>
        <strain evidence="2">JP 163 A</strain>
    </source>
</reference>
<keyword evidence="1" id="KW-0472">Membrane</keyword>
<name>A0A3B5QSU4_XIPMA</name>
<dbReference type="STRING" id="8083.ENSXMAP00000033320"/>
<organism evidence="2 3">
    <name type="scientific">Xiphophorus maculatus</name>
    <name type="common">Southern platyfish</name>
    <name type="synonym">Platypoecilus maculatus</name>
    <dbReference type="NCBI Taxonomy" id="8083"/>
    <lineage>
        <taxon>Eukaryota</taxon>
        <taxon>Metazoa</taxon>
        <taxon>Chordata</taxon>
        <taxon>Craniata</taxon>
        <taxon>Vertebrata</taxon>
        <taxon>Euteleostomi</taxon>
        <taxon>Actinopterygii</taxon>
        <taxon>Neopterygii</taxon>
        <taxon>Teleostei</taxon>
        <taxon>Neoteleostei</taxon>
        <taxon>Acanthomorphata</taxon>
        <taxon>Ovalentaria</taxon>
        <taxon>Atherinomorphae</taxon>
        <taxon>Cyprinodontiformes</taxon>
        <taxon>Poeciliidae</taxon>
        <taxon>Poeciliinae</taxon>
        <taxon>Xiphophorus</taxon>
    </lineage>
</organism>
<dbReference type="GeneTree" id="ENSGT00940000167649"/>
<evidence type="ECO:0000313" key="3">
    <source>
        <dbReference type="Proteomes" id="UP000002852"/>
    </source>
</evidence>
<dbReference type="Ensembl" id="ENSXMAT00000032468.1">
    <property type="protein sequence ID" value="ENSXMAP00000033320.1"/>
    <property type="gene ID" value="ENSXMAG00000023954.1"/>
</dbReference>
<proteinExistence type="predicted"/>
<keyword evidence="1" id="KW-0812">Transmembrane</keyword>
<dbReference type="Proteomes" id="UP000002852">
    <property type="component" value="Unassembled WGS sequence"/>
</dbReference>
<reference evidence="3" key="2">
    <citation type="journal article" date="2013" name="Nat. Genet.">
        <title>The genome of the platyfish, Xiphophorus maculatus, provides insights into evolutionary adaptation and several complex traits.</title>
        <authorList>
            <person name="Schartl M."/>
            <person name="Walter R.B."/>
            <person name="Shen Y."/>
            <person name="Garcia T."/>
            <person name="Catchen J."/>
            <person name="Amores A."/>
            <person name="Braasch I."/>
            <person name="Chalopin D."/>
            <person name="Volff J.N."/>
            <person name="Lesch K.P."/>
            <person name="Bisazza A."/>
            <person name="Minx P."/>
            <person name="Hillier L."/>
            <person name="Wilson R.K."/>
            <person name="Fuerstenberg S."/>
            <person name="Boore J."/>
            <person name="Searle S."/>
            <person name="Postlethwait J.H."/>
            <person name="Warren W.C."/>
        </authorList>
    </citation>
    <scope>NUCLEOTIDE SEQUENCE [LARGE SCALE GENOMIC DNA]</scope>
    <source>
        <strain evidence="3">JP 163 A</strain>
    </source>
</reference>
<keyword evidence="1" id="KW-1133">Transmembrane helix</keyword>
<reference evidence="3" key="1">
    <citation type="submission" date="2012-01" db="EMBL/GenBank/DDBJ databases">
        <authorList>
            <person name="Walter R."/>
            <person name="Schartl M."/>
            <person name="Warren W."/>
        </authorList>
    </citation>
    <scope>NUCLEOTIDE SEQUENCE [LARGE SCALE GENOMIC DNA]</scope>
    <source>
        <strain evidence="3">JP 163 A</strain>
    </source>
</reference>
<feature type="transmembrane region" description="Helical" evidence="1">
    <location>
        <begin position="12"/>
        <end position="42"/>
    </location>
</feature>